<proteinExistence type="predicted"/>
<feature type="region of interest" description="Disordered" evidence="1">
    <location>
        <begin position="47"/>
        <end position="85"/>
    </location>
</feature>
<reference evidence="2" key="1">
    <citation type="submission" date="2019-12" db="EMBL/GenBank/DDBJ databases">
        <title>Genome sequencing and annotation of Brassica cretica.</title>
        <authorList>
            <person name="Studholme D.J."/>
            <person name="Sarris P."/>
        </authorList>
    </citation>
    <scope>NUCLEOTIDE SEQUENCE</scope>
    <source>
        <strain evidence="2">PFS-109/04</strain>
        <tissue evidence="2">Leaf</tissue>
    </source>
</reference>
<name>A0A8S9SLF9_BRACR</name>
<accession>A0A8S9SLF9</accession>
<protein>
    <submittedName>
        <fullName evidence="2">Uncharacterized protein</fullName>
    </submittedName>
</protein>
<comment type="caution">
    <text evidence="2">The sequence shown here is derived from an EMBL/GenBank/DDBJ whole genome shotgun (WGS) entry which is preliminary data.</text>
</comment>
<gene>
    <name evidence="2" type="ORF">F2Q69_00035050</name>
</gene>
<sequence length="106" mass="12405">MAAHTSHTMHTGEYDEDYEEERDTEYRAIHDEEDRLLHHSSWKRNAPSIKRTIPTSIDTHPHQTTENEHRPTLPTPHRSTQESTVYEKDITRLAVGQMITITKAMQ</sequence>
<feature type="compositionally biased region" description="Basic and acidic residues" evidence="1">
    <location>
        <begin position="59"/>
        <end position="71"/>
    </location>
</feature>
<dbReference type="AlphaFoldDB" id="A0A8S9SLF9"/>
<dbReference type="EMBL" id="QGKX02000004">
    <property type="protein sequence ID" value="KAF3601659.1"/>
    <property type="molecule type" value="Genomic_DNA"/>
</dbReference>
<organism evidence="2 3">
    <name type="scientific">Brassica cretica</name>
    <name type="common">Mustard</name>
    <dbReference type="NCBI Taxonomy" id="69181"/>
    <lineage>
        <taxon>Eukaryota</taxon>
        <taxon>Viridiplantae</taxon>
        <taxon>Streptophyta</taxon>
        <taxon>Embryophyta</taxon>
        <taxon>Tracheophyta</taxon>
        <taxon>Spermatophyta</taxon>
        <taxon>Magnoliopsida</taxon>
        <taxon>eudicotyledons</taxon>
        <taxon>Gunneridae</taxon>
        <taxon>Pentapetalae</taxon>
        <taxon>rosids</taxon>
        <taxon>malvids</taxon>
        <taxon>Brassicales</taxon>
        <taxon>Brassicaceae</taxon>
        <taxon>Brassiceae</taxon>
        <taxon>Brassica</taxon>
    </lineage>
</organism>
<feature type="region of interest" description="Disordered" evidence="1">
    <location>
        <begin position="1"/>
        <end position="22"/>
    </location>
</feature>
<evidence type="ECO:0000256" key="1">
    <source>
        <dbReference type="SAM" id="MobiDB-lite"/>
    </source>
</evidence>
<evidence type="ECO:0000313" key="2">
    <source>
        <dbReference type="EMBL" id="KAF3601659.1"/>
    </source>
</evidence>
<dbReference type="Proteomes" id="UP000712600">
    <property type="component" value="Unassembled WGS sequence"/>
</dbReference>
<evidence type="ECO:0000313" key="3">
    <source>
        <dbReference type="Proteomes" id="UP000712600"/>
    </source>
</evidence>